<sequence>MSSLDLLDWQQTIFAEKLSRYNLLKLEQSQARRSLRIHIYRNHGFEQVATALKLFLTYAQFDACLDIGEYDDSFQVTNVTSDLGIVWLDFDRYARLSDHELHMWIFDRLAALREATRAPFIVADLPTSDARARDLNAALSAWSAATPGTAILRVSSLASELSASFFDDRRSSLTGTRYSDAACLGAARELGLSLIPSLIAAPIKAVAVDLDNTLYQGVLAEDGPHGVVLTEAHHKLHTLLAELASKGVLLIVVSRNEADDVTELFRERGDFPIHADHIASWQVSWAGKADGISKAAAELQIATDAVLLLDDNLGELTSMARDLPDVKLLFAGHSPEDTVRSLRRFPSLWPSTETRTDLLRVADIQANKQRQAAAGESLDKNSYIRSLGVEIGFTSNPRDELQRFYDMSVKTNQFNIALLRPSAADISLYLDDPERRAVMIYLRDRLADSGSVGSLLVRRDHDCVVVEELCLSCRSLGRFLESVMITEALRYSMAEFNAKSVRFRYRVGPRNQPAITWLSSYTGSTCDAEHGTIEMAWDQTVADRLVNEAPVALQWRA</sequence>
<dbReference type="NCBIfam" id="TIGR01686">
    <property type="entry name" value="FkbH"/>
    <property type="match status" value="1"/>
</dbReference>
<reference evidence="1" key="1">
    <citation type="submission" date="2022-05" db="EMBL/GenBank/DDBJ databases">
        <authorList>
            <person name="Pankratov T."/>
        </authorList>
    </citation>
    <scope>NUCLEOTIDE SEQUENCE</scope>
    <source>
        <strain evidence="1">BP6-180914</strain>
    </source>
</reference>
<evidence type="ECO:0000313" key="2">
    <source>
        <dbReference type="Proteomes" id="UP001165667"/>
    </source>
</evidence>
<accession>A0AA41YYG3</accession>
<dbReference type="Gene3D" id="3.40.50.1000">
    <property type="entry name" value="HAD superfamily/HAD-like"/>
    <property type="match status" value="1"/>
</dbReference>
<dbReference type="SUPFAM" id="SSF56784">
    <property type="entry name" value="HAD-like"/>
    <property type="match status" value="1"/>
</dbReference>
<dbReference type="InterPro" id="IPR010037">
    <property type="entry name" value="FkbH_domain"/>
</dbReference>
<evidence type="ECO:0000313" key="1">
    <source>
        <dbReference type="EMBL" id="MCW6509532.1"/>
    </source>
</evidence>
<gene>
    <name evidence="1" type="ORF">M8523_16040</name>
</gene>
<dbReference type="InterPro" id="IPR036514">
    <property type="entry name" value="SGNH_hydro_sf"/>
</dbReference>
<name>A0AA41YYG3_9HYPH</name>
<dbReference type="Gene3D" id="3.40.50.1110">
    <property type="entry name" value="SGNH hydrolase"/>
    <property type="match status" value="1"/>
</dbReference>
<dbReference type="InterPro" id="IPR023214">
    <property type="entry name" value="HAD_sf"/>
</dbReference>
<dbReference type="InterPro" id="IPR010033">
    <property type="entry name" value="HAD_SF_ppase_IIIC"/>
</dbReference>
<dbReference type="GO" id="GO:0016788">
    <property type="term" value="F:hydrolase activity, acting on ester bonds"/>
    <property type="evidence" value="ECO:0007669"/>
    <property type="project" value="UniProtKB-ARBA"/>
</dbReference>
<dbReference type="EMBL" id="JAMOIM010000010">
    <property type="protein sequence ID" value="MCW6509532.1"/>
    <property type="molecule type" value="Genomic_DNA"/>
</dbReference>
<dbReference type="AlphaFoldDB" id="A0AA41YYG3"/>
<dbReference type="InterPro" id="IPR036412">
    <property type="entry name" value="HAD-like_sf"/>
</dbReference>
<dbReference type="RefSeq" id="WP_282585904.1">
    <property type="nucleotide sequence ID" value="NZ_JAMOIM010000010.1"/>
</dbReference>
<dbReference type="NCBIfam" id="TIGR01681">
    <property type="entry name" value="HAD-SF-IIIC"/>
    <property type="match status" value="1"/>
</dbReference>
<proteinExistence type="predicted"/>
<protein>
    <submittedName>
        <fullName evidence="1">HAD-IIIC family phosphatase</fullName>
    </submittedName>
</protein>
<organism evidence="1 2">
    <name type="scientific">Lichenifustis flavocetrariae</name>
    <dbReference type="NCBI Taxonomy" id="2949735"/>
    <lineage>
        <taxon>Bacteria</taxon>
        <taxon>Pseudomonadati</taxon>
        <taxon>Pseudomonadota</taxon>
        <taxon>Alphaproteobacteria</taxon>
        <taxon>Hyphomicrobiales</taxon>
        <taxon>Lichenihabitantaceae</taxon>
        <taxon>Lichenifustis</taxon>
    </lineage>
</organism>
<keyword evidence="2" id="KW-1185">Reference proteome</keyword>
<comment type="caution">
    <text evidence="1">The sequence shown here is derived from an EMBL/GenBank/DDBJ whole genome shotgun (WGS) entry which is preliminary data.</text>
</comment>
<dbReference type="Proteomes" id="UP001165667">
    <property type="component" value="Unassembled WGS sequence"/>
</dbReference>